<feature type="compositionally biased region" description="Basic and acidic residues" evidence="4">
    <location>
        <begin position="412"/>
        <end position="427"/>
    </location>
</feature>
<feature type="domain" description="FLYWCH-type" evidence="5">
    <location>
        <begin position="159"/>
        <end position="225"/>
    </location>
</feature>
<dbReference type="InterPro" id="IPR007588">
    <property type="entry name" value="Znf_FLYWCH"/>
</dbReference>
<gene>
    <name evidence="6" type="ORF">EVAR_17879_1</name>
</gene>
<evidence type="ECO:0000313" key="6">
    <source>
        <dbReference type="EMBL" id="GBP31391.1"/>
    </source>
</evidence>
<sequence length="436" mass="50347">MDDHMHILQMTIYEAIHGVNREKAPPIKLYDFTYEVGSGGDRLPRLLLRSDNTFRQDCLVIKIPHSMKPLRGTLCPLALSGRFDGLFICSRCFFGVRETTFPAVLLLFQEINKNRTVQGRGCTAGHSFVSLYHEPHSTDVFSRRRRRTTLTQIVTEATFVKTRNGRPALCVEGYKFYVRGFQKMRRRDYESKRMRWRCVSFTRGCKGFAVTQNRAVIEMSQNHNHPADRKSNVDYENEKMRWRCAHNARGCRGYAITQNRAVVELSEDHNHPADIYGHTRSTELRIGCCPIARNDGATDLSSNNKRNEASTRSYFLTIGNSSDRASHLTLRGPCPPRIQGPSPRDNKYSLLSFIDEIFFTTTQRGQRALWLKGYKFTTHYGYDRKMRWLCSHRQGCRAYVYTIDDVVVKTKNEHTHQRPIQEGHGGHDPPWSESLS</sequence>
<evidence type="ECO:0000313" key="7">
    <source>
        <dbReference type="Proteomes" id="UP000299102"/>
    </source>
</evidence>
<evidence type="ECO:0000256" key="1">
    <source>
        <dbReference type="ARBA" id="ARBA00022723"/>
    </source>
</evidence>
<feature type="domain" description="FLYWCH-type" evidence="5">
    <location>
        <begin position="359"/>
        <end position="416"/>
    </location>
</feature>
<dbReference type="EMBL" id="BGZK01000246">
    <property type="protein sequence ID" value="GBP31391.1"/>
    <property type="molecule type" value="Genomic_DNA"/>
</dbReference>
<keyword evidence="3" id="KW-0862">Zinc</keyword>
<evidence type="ECO:0000256" key="3">
    <source>
        <dbReference type="ARBA" id="ARBA00022833"/>
    </source>
</evidence>
<evidence type="ECO:0000256" key="2">
    <source>
        <dbReference type="ARBA" id="ARBA00022771"/>
    </source>
</evidence>
<dbReference type="GO" id="GO:0008270">
    <property type="term" value="F:zinc ion binding"/>
    <property type="evidence" value="ECO:0007669"/>
    <property type="project" value="UniProtKB-KW"/>
</dbReference>
<dbReference type="Gene3D" id="2.20.25.240">
    <property type="match status" value="3"/>
</dbReference>
<evidence type="ECO:0000259" key="5">
    <source>
        <dbReference type="Pfam" id="PF04500"/>
    </source>
</evidence>
<evidence type="ECO:0000256" key="4">
    <source>
        <dbReference type="SAM" id="MobiDB-lite"/>
    </source>
</evidence>
<name>A0A4C1UY26_EUMVA</name>
<keyword evidence="7" id="KW-1185">Reference proteome</keyword>
<proteinExistence type="predicted"/>
<protein>
    <recommendedName>
        <fullName evidence="5">FLYWCH-type domain-containing protein</fullName>
    </recommendedName>
</protein>
<accession>A0A4C1UY26</accession>
<dbReference type="Pfam" id="PF04500">
    <property type="entry name" value="FLYWCH"/>
    <property type="match status" value="2"/>
</dbReference>
<reference evidence="6 7" key="1">
    <citation type="journal article" date="2019" name="Commun. Biol.">
        <title>The bagworm genome reveals a unique fibroin gene that provides high tensile strength.</title>
        <authorList>
            <person name="Kono N."/>
            <person name="Nakamura H."/>
            <person name="Ohtoshi R."/>
            <person name="Tomita M."/>
            <person name="Numata K."/>
            <person name="Arakawa K."/>
        </authorList>
    </citation>
    <scope>NUCLEOTIDE SEQUENCE [LARGE SCALE GENOMIC DNA]</scope>
</reference>
<keyword evidence="1" id="KW-0479">Metal-binding</keyword>
<dbReference type="AlphaFoldDB" id="A0A4C1UY26"/>
<keyword evidence="2" id="KW-0863">Zinc-finger</keyword>
<feature type="region of interest" description="Disordered" evidence="4">
    <location>
        <begin position="412"/>
        <end position="436"/>
    </location>
</feature>
<organism evidence="6 7">
    <name type="scientific">Eumeta variegata</name>
    <name type="common">Bagworm moth</name>
    <name type="synonym">Eumeta japonica</name>
    <dbReference type="NCBI Taxonomy" id="151549"/>
    <lineage>
        <taxon>Eukaryota</taxon>
        <taxon>Metazoa</taxon>
        <taxon>Ecdysozoa</taxon>
        <taxon>Arthropoda</taxon>
        <taxon>Hexapoda</taxon>
        <taxon>Insecta</taxon>
        <taxon>Pterygota</taxon>
        <taxon>Neoptera</taxon>
        <taxon>Endopterygota</taxon>
        <taxon>Lepidoptera</taxon>
        <taxon>Glossata</taxon>
        <taxon>Ditrysia</taxon>
        <taxon>Tineoidea</taxon>
        <taxon>Psychidae</taxon>
        <taxon>Oiketicinae</taxon>
        <taxon>Eumeta</taxon>
    </lineage>
</organism>
<comment type="caution">
    <text evidence="6">The sequence shown here is derived from an EMBL/GenBank/DDBJ whole genome shotgun (WGS) entry which is preliminary data.</text>
</comment>
<dbReference type="OrthoDB" id="7962512at2759"/>
<dbReference type="Proteomes" id="UP000299102">
    <property type="component" value="Unassembled WGS sequence"/>
</dbReference>